<feature type="compositionally biased region" description="Low complexity" evidence="5">
    <location>
        <begin position="55"/>
        <end position="72"/>
    </location>
</feature>
<proteinExistence type="predicted"/>
<feature type="region of interest" description="Disordered" evidence="5">
    <location>
        <begin position="1"/>
        <end position="125"/>
    </location>
</feature>
<comment type="cofactor">
    <cofactor evidence="1">
        <name>Zn(2+)</name>
        <dbReference type="ChEBI" id="CHEBI:29105"/>
    </cofactor>
</comment>
<feature type="region of interest" description="Disordered" evidence="5">
    <location>
        <begin position="460"/>
        <end position="481"/>
    </location>
</feature>
<evidence type="ECO:0000256" key="5">
    <source>
        <dbReference type="SAM" id="MobiDB-lite"/>
    </source>
</evidence>
<evidence type="ECO:0000313" key="8">
    <source>
        <dbReference type="Proteomes" id="UP001626537"/>
    </source>
</evidence>
<protein>
    <submittedName>
        <fullName evidence="7">Succinylglutamate desuccinylase/aspartoacylase family protein</fullName>
    </submittedName>
</protein>
<dbReference type="Proteomes" id="UP001626537">
    <property type="component" value="Chromosome"/>
</dbReference>
<feature type="domain" description="Succinylglutamate desuccinylase/Aspartoacylase catalytic" evidence="6">
    <location>
        <begin position="168"/>
        <end position="346"/>
    </location>
</feature>
<keyword evidence="3" id="KW-0378">Hydrolase</keyword>
<gene>
    <name evidence="7" type="ORF">R0135_02820</name>
</gene>
<feature type="compositionally biased region" description="Polar residues" evidence="5">
    <location>
        <begin position="469"/>
        <end position="481"/>
    </location>
</feature>
<reference evidence="7 8" key="1">
    <citation type="submission" date="2023-10" db="EMBL/GenBank/DDBJ databases">
        <title>Two novel species belonging to the OM43/NOR5 clade.</title>
        <authorList>
            <person name="Park M."/>
        </authorList>
    </citation>
    <scope>NUCLEOTIDE SEQUENCE [LARGE SCALE GENOMIC DNA]</scope>
    <source>
        <strain evidence="7 8">IMCC43200</strain>
    </source>
</reference>
<keyword evidence="8" id="KW-1185">Reference proteome</keyword>
<accession>A0ABZ0I6J3</accession>
<name>A0ABZ0I6J3_9GAMM</name>
<dbReference type="PANTHER" id="PTHR37326">
    <property type="entry name" value="BLL3975 PROTEIN"/>
    <property type="match status" value="1"/>
</dbReference>
<dbReference type="InterPro" id="IPR055438">
    <property type="entry name" value="AstE_AspA_cat"/>
</dbReference>
<dbReference type="RefSeq" id="WP_407348749.1">
    <property type="nucleotide sequence ID" value="NZ_CP136864.1"/>
</dbReference>
<organism evidence="7 8">
    <name type="scientific">Congregibacter variabilis</name>
    <dbReference type="NCBI Taxonomy" id="3081200"/>
    <lineage>
        <taxon>Bacteria</taxon>
        <taxon>Pseudomonadati</taxon>
        <taxon>Pseudomonadota</taxon>
        <taxon>Gammaproteobacteria</taxon>
        <taxon>Cellvibrionales</taxon>
        <taxon>Halieaceae</taxon>
        <taxon>Congregibacter</taxon>
    </lineage>
</organism>
<dbReference type="PANTHER" id="PTHR37326:SF2">
    <property type="entry name" value="SUCCINYLGLUTAMATE DESUCCINYLASE_ASPARTOACYLASE FAMILY PROTEIN"/>
    <property type="match status" value="1"/>
</dbReference>
<dbReference type="InterPro" id="IPR053138">
    <property type="entry name" value="N-alpha-Ac-DABA_deacetylase"/>
</dbReference>
<dbReference type="SUPFAM" id="SSF53187">
    <property type="entry name" value="Zn-dependent exopeptidases"/>
    <property type="match status" value="1"/>
</dbReference>
<keyword evidence="2" id="KW-0479">Metal-binding</keyword>
<feature type="compositionally biased region" description="Polar residues" evidence="5">
    <location>
        <begin position="75"/>
        <end position="88"/>
    </location>
</feature>
<evidence type="ECO:0000259" key="6">
    <source>
        <dbReference type="Pfam" id="PF24827"/>
    </source>
</evidence>
<sequence>MAAGLIEISAAQNPVEIDDGASQTTQISDAKSLSPRAKPAKNVDLKEVVSDPADLAPAPAEAEPQETLLELPDISTETVNESLESTQDLAPEAPDDDVGASLNTGASTQQFQDTETGSPGSDPGKRQLILLGAEVLPGTTTRLAWSPSVSFLGISAPTSVLVVNGAKPGPQLCLTAALHGDEINGIETVRRVLYEIDAEDLSGAIIGVPIVNLQGFRAGSRYLADRRDLNRFFPGNLNGSAASRIAFSFFQEIISQCDMLIDLHTGSFRRTNLPQLRADLSYPAIQSLADTMGRIVVLQSKGAKGSLRRAASESGIPSVTLEAGAPNELNENAVEDSVASVRAALRGLGMTDTLKSRKRSDAPIYYQSTWVRASEGGILISEVKLGAKVKLDQVLGAVINPITNQNSKIISPANGRVIGMALNQVMHPGFAAYHLGIDPTAELAAIPNSSVQASDILIEPADDEDPDNDQNVVPNSAEQTTLKNTDHLLINEILEEGESGR</sequence>
<feature type="compositionally biased region" description="Polar residues" evidence="5">
    <location>
        <begin position="21"/>
        <end position="31"/>
    </location>
</feature>
<dbReference type="CDD" id="cd06251">
    <property type="entry name" value="M14_ASTE_ASPA-like"/>
    <property type="match status" value="1"/>
</dbReference>
<keyword evidence="4" id="KW-0862">Zinc</keyword>
<feature type="compositionally biased region" description="Polar residues" evidence="5">
    <location>
        <begin position="101"/>
        <end position="119"/>
    </location>
</feature>
<dbReference type="Gene3D" id="3.40.630.10">
    <property type="entry name" value="Zn peptidases"/>
    <property type="match status" value="1"/>
</dbReference>
<evidence type="ECO:0000256" key="3">
    <source>
        <dbReference type="ARBA" id="ARBA00022801"/>
    </source>
</evidence>
<evidence type="ECO:0000256" key="2">
    <source>
        <dbReference type="ARBA" id="ARBA00022723"/>
    </source>
</evidence>
<evidence type="ECO:0000313" key="7">
    <source>
        <dbReference type="EMBL" id="WOJ94110.1"/>
    </source>
</evidence>
<dbReference type="Pfam" id="PF24827">
    <property type="entry name" value="AstE_AspA_cat"/>
    <property type="match status" value="1"/>
</dbReference>
<evidence type="ECO:0000256" key="1">
    <source>
        <dbReference type="ARBA" id="ARBA00001947"/>
    </source>
</evidence>
<evidence type="ECO:0000256" key="4">
    <source>
        <dbReference type="ARBA" id="ARBA00022833"/>
    </source>
</evidence>
<dbReference type="EMBL" id="CP136864">
    <property type="protein sequence ID" value="WOJ94110.1"/>
    <property type="molecule type" value="Genomic_DNA"/>
</dbReference>